<dbReference type="Proteomes" id="UP001189429">
    <property type="component" value="Unassembled WGS sequence"/>
</dbReference>
<name>A0ABN9W3I8_9DINO</name>
<keyword evidence="2" id="KW-0472">Membrane</keyword>
<sequence length="142" mass="14569">EAPAECPKVAAGGRNSPQTRARFGAMADPWQCICEFIRSQSANLQNVIQSLGNQHTISDLDTSDSLTLPTGLSPLHLFMFLLMAVWGFLYVSGRQRQDLDVGKPSSSTSSGSPSSGSGASGSGGQGPPGGPPGTGSGDGELF</sequence>
<reference evidence="3" key="1">
    <citation type="submission" date="2023-10" db="EMBL/GenBank/DDBJ databases">
        <authorList>
            <person name="Chen Y."/>
            <person name="Shah S."/>
            <person name="Dougan E. K."/>
            <person name="Thang M."/>
            <person name="Chan C."/>
        </authorList>
    </citation>
    <scope>NUCLEOTIDE SEQUENCE [LARGE SCALE GENOMIC DNA]</scope>
</reference>
<proteinExistence type="predicted"/>
<feature type="region of interest" description="Disordered" evidence="1">
    <location>
        <begin position="98"/>
        <end position="142"/>
    </location>
</feature>
<evidence type="ECO:0000313" key="3">
    <source>
        <dbReference type="EMBL" id="CAK0880630.1"/>
    </source>
</evidence>
<accession>A0ABN9W3I8</accession>
<keyword evidence="2" id="KW-1133">Transmembrane helix</keyword>
<feature type="compositionally biased region" description="Gly residues" evidence="1">
    <location>
        <begin position="118"/>
        <end position="142"/>
    </location>
</feature>
<dbReference type="EMBL" id="CAUYUJ010018098">
    <property type="protein sequence ID" value="CAK0880630.1"/>
    <property type="molecule type" value="Genomic_DNA"/>
</dbReference>
<evidence type="ECO:0000256" key="1">
    <source>
        <dbReference type="SAM" id="MobiDB-lite"/>
    </source>
</evidence>
<evidence type="ECO:0000313" key="4">
    <source>
        <dbReference type="Proteomes" id="UP001189429"/>
    </source>
</evidence>
<evidence type="ECO:0000256" key="2">
    <source>
        <dbReference type="SAM" id="Phobius"/>
    </source>
</evidence>
<feature type="region of interest" description="Disordered" evidence="1">
    <location>
        <begin position="1"/>
        <end position="20"/>
    </location>
</feature>
<protein>
    <submittedName>
        <fullName evidence="3">Uncharacterized protein</fullName>
    </submittedName>
</protein>
<feature type="transmembrane region" description="Helical" evidence="2">
    <location>
        <begin position="75"/>
        <end position="93"/>
    </location>
</feature>
<gene>
    <name evidence="3" type="ORF">PCOR1329_LOCUS63721</name>
</gene>
<organism evidence="3 4">
    <name type="scientific">Prorocentrum cordatum</name>
    <dbReference type="NCBI Taxonomy" id="2364126"/>
    <lineage>
        <taxon>Eukaryota</taxon>
        <taxon>Sar</taxon>
        <taxon>Alveolata</taxon>
        <taxon>Dinophyceae</taxon>
        <taxon>Prorocentrales</taxon>
        <taxon>Prorocentraceae</taxon>
        <taxon>Prorocentrum</taxon>
    </lineage>
</organism>
<keyword evidence="2" id="KW-0812">Transmembrane</keyword>
<feature type="non-terminal residue" evidence="3">
    <location>
        <position position="1"/>
    </location>
</feature>
<keyword evidence="4" id="KW-1185">Reference proteome</keyword>
<feature type="compositionally biased region" description="Low complexity" evidence="1">
    <location>
        <begin position="104"/>
        <end position="117"/>
    </location>
</feature>
<comment type="caution">
    <text evidence="3">The sequence shown here is derived from an EMBL/GenBank/DDBJ whole genome shotgun (WGS) entry which is preliminary data.</text>
</comment>